<protein>
    <submittedName>
        <fullName evidence="5">Lysyl-tRNA synthetase</fullName>
    </submittedName>
</protein>
<reference evidence="5" key="1">
    <citation type="submission" date="2013-08" db="EMBL/GenBank/DDBJ databases">
        <authorList>
            <person name="Mendez C."/>
            <person name="Richter M."/>
            <person name="Ferrer M."/>
            <person name="Sanchez J."/>
        </authorList>
    </citation>
    <scope>NUCLEOTIDE SEQUENCE</scope>
</reference>
<keyword evidence="3" id="KW-0067">ATP-binding</keyword>
<dbReference type="PANTHER" id="PTHR42918:SF15">
    <property type="entry name" value="LYSINE--TRNA LIGASE, CHLOROPLASTIC_MITOCHONDRIAL"/>
    <property type="match status" value="1"/>
</dbReference>
<accession>T1BLV9</accession>
<evidence type="ECO:0000313" key="5">
    <source>
        <dbReference type="EMBL" id="EQD54279.1"/>
    </source>
</evidence>
<dbReference type="InterPro" id="IPR045864">
    <property type="entry name" value="aa-tRNA-synth_II/BPL/LPL"/>
</dbReference>
<evidence type="ECO:0000259" key="4">
    <source>
        <dbReference type="PROSITE" id="PS50862"/>
    </source>
</evidence>
<sequence>EASLILEELTLLAKSLRPPADKHHGVVEQELRYRRRYLDLLTDPSHRRIFRQRSRVVTALRQVLAERSFMEVETPILQPIPGGGAARPFVTHHHSLDADFYLRIALELYLKRLLVSGFERVYELGRVFRNEGLSPRHNPEFTLLEAYQAYGNLDSMMDLCQAMVWASAEAAAEEGDVPEAASRLRPPYPSGRWPIVVGEMDGAGRWT</sequence>
<dbReference type="GO" id="GO:0005829">
    <property type="term" value="C:cytosol"/>
    <property type="evidence" value="ECO:0007669"/>
    <property type="project" value="TreeGrafter"/>
</dbReference>
<dbReference type="SUPFAM" id="SSF55681">
    <property type="entry name" value="Class II aaRS and biotin synthetases"/>
    <property type="match status" value="1"/>
</dbReference>
<dbReference type="Pfam" id="PF00152">
    <property type="entry name" value="tRNA-synt_2"/>
    <property type="match status" value="1"/>
</dbReference>
<keyword evidence="5" id="KW-0030">Aminoacyl-tRNA synthetase</keyword>
<evidence type="ECO:0000256" key="3">
    <source>
        <dbReference type="ARBA" id="ARBA00022840"/>
    </source>
</evidence>
<keyword evidence="1" id="KW-0436">Ligase</keyword>
<feature type="non-terminal residue" evidence="5">
    <location>
        <position position="1"/>
    </location>
</feature>
<evidence type="ECO:0000256" key="1">
    <source>
        <dbReference type="ARBA" id="ARBA00022598"/>
    </source>
</evidence>
<dbReference type="PROSITE" id="PS50862">
    <property type="entry name" value="AA_TRNA_LIGASE_II"/>
    <property type="match status" value="1"/>
</dbReference>
<dbReference type="InterPro" id="IPR004364">
    <property type="entry name" value="Aa-tRNA-synt_II"/>
</dbReference>
<dbReference type="GO" id="GO:0004824">
    <property type="term" value="F:lysine-tRNA ligase activity"/>
    <property type="evidence" value="ECO:0007669"/>
    <property type="project" value="InterPro"/>
</dbReference>
<dbReference type="GO" id="GO:0000049">
    <property type="term" value="F:tRNA binding"/>
    <property type="evidence" value="ECO:0007669"/>
    <property type="project" value="TreeGrafter"/>
</dbReference>
<dbReference type="GO" id="GO:0005524">
    <property type="term" value="F:ATP binding"/>
    <property type="evidence" value="ECO:0007669"/>
    <property type="project" value="UniProtKB-KW"/>
</dbReference>
<reference evidence="5" key="2">
    <citation type="journal article" date="2014" name="ISME J.">
        <title>Microbial stratification in low pH oxic and suboxic macroscopic growths along an acid mine drainage.</title>
        <authorList>
            <person name="Mendez-Garcia C."/>
            <person name="Mesa V."/>
            <person name="Sprenger R.R."/>
            <person name="Richter M."/>
            <person name="Diez M.S."/>
            <person name="Solano J."/>
            <person name="Bargiela R."/>
            <person name="Golyshina O.V."/>
            <person name="Manteca A."/>
            <person name="Ramos J.L."/>
            <person name="Gallego J.R."/>
            <person name="Llorente I."/>
            <person name="Martins Dos Santos V.A."/>
            <person name="Jensen O.N."/>
            <person name="Pelaez A.I."/>
            <person name="Sanchez J."/>
            <person name="Ferrer M."/>
        </authorList>
    </citation>
    <scope>NUCLEOTIDE SEQUENCE</scope>
</reference>
<dbReference type="Gene3D" id="3.30.930.10">
    <property type="entry name" value="Bira Bifunctional Protein, Domain 2"/>
    <property type="match status" value="1"/>
</dbReference>
<gene>
    <name evidence="5" type="ORF">B1B_09762</name>
</gene>
<dbReference type="InterPro" id="IPR018149">
    <property type="entry name" value="Lys-tRNA-synth_II_C"/>
</dbReference>
<comment type="caution">
    <text evidence="5">The sequence shown here is derived from an EMBL/GenBank/DDBJ whole genome shotgun (WGS) entry which is preliminary data.</text>
</comment>
<feature type="domain" description="Aminoacyl-transfer RNA synthetases class-II family profile" evidence="4">
    <location>
        <begin position="50"/>
        <end position="147"/>
    </location>
</feature>
<dbReference type="PRINTS" id="PR00982">
    <property type="entry name" value="TRNASYNTHLYS"/>
</dbReference>
<dbReference type="InterPro" id="IPR006195">
    <property type="entry name" value="aa-tRNA-synth_II"/>
</dbReference>
<evidence type="ECO:0000256" key="2">
    <source>
        <dbReference type="ARBA" id="ARBA00022741"/>
    </source>
</evidence>
<name>T1BLV9_9ZZZZ</name>
<organism evidence="5">
    <name type="scientific">mine drainage metagenome</name>
    <dbReference type="NCBI Taxonomy" id="410659"/>
    <lineage>
        <taxon>unclassified sequences</taxon>
        <taxon>metagenomes</taxon>
        <taxon>ecological metagenomes</taxon>
    </lineage>
</organism>
<dbReference type="EMBL" id="AUZY01006459">
    <property type="protein sequence ID" value="EQD54279.1"/>
    <property type="molecule type" value="Genomic_DNA"/>
</dbReference>
<dbReference type="GO" id="GO:0006430">
    <property type="term" value="P:lysyl-tRNA aminoacylation"/>
    <property type="evidence" value="ECO:0007669"/>
    <property type="project" value="InterPro"/>
</dbReference>
<dbReference type="PANTHER" id="PTHR42918">
    <property type="entry name" value="LYSYL-TRNA SYNTHETASE"/>
    <property type="match status" value="1"/>
</dbReference>
<dbReference type="AlphaFoldDB" id="T1BLV9"/>
<proteinExistence type="predicted"/>
<feature type="non-terminal residue" evidence="5">
    <location>
        <position position="207"/>
    </location>
</feature>
<keyword evidence="2" id="KW-0547">Nucleotide-binding</keyword>